<reference evidence="3 4" key="1">
    <citation type="submission" date="2013-05" db="EMBL/GenBank/DDBJ databases">
        <title>Genome assembly of Chondromyces apiculatus DSM 436.</title>
        <authorList>
            <person name="Sharma G."/>
            <person name="Khatri I."/>
            <person name="Kaur C."/>
            <person name="Mayilraj S."/>
            <person name="Subramanian S."/>
        </authorList>
    </citation>
    <scope>NUCLEOTIDE SEQUENCE [LARGE SCALE GENOMIC DNA]</scope>
    <source>
        <strain evidence="3 4">DSM 436</strain>
    </source>
</reference>
<evidence type="ECO:0000313" key="3">
    <source>
        <dbReference type="EMBL" id="EYF04623.1"/>
    </source>
</evidence>
<keyword evidence="4" id="KW-1185">Reference proteome</keyword>
<comment type="similarity">
    <text evidence="1">Belongs to the AHA1 family.</text>
</comment>
<protein>
    <recommendedName>
        <fullName evidence="2">Activator of Hsp90 ATPase homologue 1/2-like C-terminal domain-containing protein</fullName>
    </recommendedName>
</protein>
<accession>A0A017T5U2</accession>
<organism evidence="3 4">
    <name type="scientific">Chondromyces apiculatus DSM 436</name>
    <dbReference type="NCBI Taxonomy" id="1192034"/>
    <lineage>
        <taxon>Bacteria</taxon>
        <taxon>Pseudomonadati</taxon>
        <taxon>Myxococcota</taxon>
        <taxon>Polyangia</taxon>
        <taxon>Polyangiales</taxon>
        <taxon>Polyangiaceae</taxon>
        <taxon>Chondromyces</taxon>
    </lineage>
</organism>
<dbReference type="Proteomes" id="UP000019678">
    <property type="component" value="Unassembled WGS sequence"/>
</dbReference>
<dbReference type="EMBL" id="ASRX01000031">
    <property type="protein sequence ID" value="EYF04623.1"/>
    <property type="molecule type" value="Genomic_DNA"/>
</dbReference>
<proteinExistence type="inferred from homology"/>
<dbReference type="AlphaFoldDB" id="A0A017T5U2"/>
<evidence type="ECO:0000256" key="1">
    <source>
        <dbReference type="ARBA" id="ARBA00006817"/>
    </source>
</evidence>
<dbReference type="SUPFAM" id="SSF55961">
    <property type="entry name" value="Bet v1-like"/>
    <property type="match status" value="1"/>
</dbReference>
<dbReference type="InterPro" id="IPR013538">
    <property type="entry name" value="ASHA1/2-like_C"/>
</dbReference>
<comment type="caution">
    <text evidence="3">The sequence shown here is derived from an EMBL/GenBank/DDBJ whole genome shotgun (WGS) entry which is preliminary data.</text>
</comment>
<evidence type="ECO:0000259" key="2">
    <source>
        <dbReference type="Pfam" id="PF08327"/>
    </source>
</evidence>
<gene>
    <name evidence="3" type="ORF">CAP_4299</name>
</gene>
<dbReference type="Gene3D" id="3.30.530.20">
    <property type="match status" value="1"/>
</dbReference>
<dbReference type="eggNOG" id="COG3832">
    <property type="taxonomic scope" value="Bacteria"/>
</dbReference>
<sequence length="115" mass="12533">MAPDAFALREGARLVSGHGDDGRFPQIIEAVEPQRRVAYRWANWFAPEEPEEGTATRVEITLLPEGTTTRVRVVECGFDTLRLDAKAQQQAAVDNGVAWAAVLAALKKTVEQGDG</sequence>
<name>A0A017T5U2_9BACT</name>
<evidence type="ECO:0000313" key="4">
    <source>
        <dbReference type="Proteomes" id="UP000019678"/>
    </source>
</evidence>
<dbReference type="Pfam" id="PF08327">
    <property type="entry name" value="AHSA1"/>
    <property type="match status" value="1"/>
</dbReference>
<dbReference type="InterPro" id="IPR023393">
    <property type="entry name" value="START-like_dom_sf"/>
</dbReference>
<feature type="domain" description="Activator of Hsp90 ATPase homologue 1/2-like C-terminal" evidence="2">
    <location>
        <begin position="8"/>
        <end position="111"/>
    </location>
</feature>